<protein>
    <recommendedName>
        <fullName evidence="3">Small RNA 2'-O-methyltransferase</fullName>
        <ecNumber evidence="11">2.1.1.386</ecNumber>
    </recommendedName>
</protein>
<dbReference type="GO" id="GO:0090486">
    <property type="term" value="F:small RNA 2'-O-methyltransferase activity"/>
    <property type="evidence" value="ECO:0007669"/>
    <property type="project" value="UniProtKB-EC"/>
</dbReference>
<evidence type="ECO:0000256" key="9">
    <source>
        <dbReference type="ARBA" id="ARBA00022884"/>
    </source>
</evidence>
<dbReference type="PANTHER" id="PTHR21404">
    <property type="entry name" value="HEN1"/>
    <property type="match status" value="1"/>
</dbReference>
<keyword evidence="4" id="KW-0489">Methyltransferase</keyword>
<comment type="similarity">
    <text evidence="2">Belongs to the methyltransferase superfamily. HEN1 family.</text>
</comment>
<gene>
    <name evidence="14" type="ORF">Vbra_19088</name>
</gene>
<evidence type="ECO:0000256" key="4">
    <source>
        <dbReference type="ARBA" id="ARBA00022603"/>
    </source>
</evidence>
<evidence type="ECO:0000256" key="11">
    <source>
        <dbReference type="ARBA" id="ARBA00035025"/>
    </source>
</evidence>
<dbReference type="GO" id="GO:0001510">
    <property type="term" value="P:RNA methylation"/>
    <property type="evidence" value="ECO:0007669"/>
    <property type="project" value="InterPro"/>
</dbReference>
<keyword evidence="5" id="KW-0808">Transferase</keyword>
<feature type="compositionally biased region" description="Acidic residues" evidence="13">
    <location>
        <begin position="540"/>
        <end position="550"/>
    </location>
</feature>
<evidence type="ECO:0000256" key="13">
    <source>
        <dbReference type="SAM" id="MobiDB-lite"/>
    </source>
</evidence>
<proteinExistence type="inferred from homology"/>
<dbReference type="Gene3D" id="3.40.50.150">
    <property type="entry name" value="Vaccinia Virus protein VP39"/>
    <property type="match status" value="1"/>
</dbReference>
<sequence length="550" mass="60864">MNRVSTSTGPTGIRKSDPIADKAGIDKGIGERALEEGSGSPSKGGGGVKFGSPVWLQRMRLAIDLLEACGAHKVVDLGCGEGKLLGRIGLYNALDTDTVEVVGVDIDEDALFDSDRWCVTPFGRHLCAAWRRDFQLKLRLLTGDILRVPMEYKGWPDAVTLIEVIEHLQPADLPALAKSVFGDLCPAMCLVTTPNKDFNPLFSDTPTFIRDSDHKFEWTRQEFQEWCLSVCKSYPKYDVFFVGVGQPPAHPTPPSILPPSNTNTPPFIYTSPTTLSEARHGKPFGIVRLLSPDSHTGASATAAPTTRVLDVPYTSECAPDDAAWAMFQAYGCCSQCAVFRRKDGGATATGAGGEGGEWKHFDSFWWPSVRDEGYDRTSRIVSLVQYIAEPPSKLVEWSPFLPTEEELEAESIPDQTLDLIKVWGEDTESAKELRRLCLNDQQTLFQVLADDHHFRFADPSQPSMVTVSFTPPPSYHSDADQDDTTDQDIAIDGEDGKQESGGWRPGAWRPPWGDWNGWGDDEKQQRQQQQRHQQGSAAVDLDEEEDEEAW</sequence>
<evidence type="ECO:0000256" key="8">
    <source>
        <dbReference type="ARBA" id="ARBA00022842"/>
    </source>
</evidence>
<dbReference type="VEuPathDB" id="CryptoDB:Vbra_19088"/>
<dbReference type="GO" id="GO:0030422">
    <property type="term" value="P:siRNA processing"/>
    <property type="evidence" value="ECO:0007669"/>
    <property type="project" value="TreeGrafter"/>
</dbReference>
<accession>A0A0G4GYM1</accession>
<evidence type="ECO:0000313" key="15">
    <source>
        <dbReference type="Proteomes" id="UP000041254"/>
    </source>
</evidence>
<keyword evidence="9" id="KW-0694">RNA-binding</keyword>
<dbReference type="InParanoid" id="A0A0G4GYM1"/>
<evidence type="ECO:0000256" key="5">
    <source>
        <dbReference type="ARBA" id="ARBA00022679"/>
    </source>
</evidence>
<keyword evidence="15" id="KW-1185">Reference proteome</keyword>
<dbReference type="SUPFAM" id="SSF53335">
    <property type="entry name" value="S-adenosyl-L-methionine-dependent methyltransferases"/>
    <property type="match status" value="1"/>
</dbReference>
<reference evidence="14 15" key="1">
    <citation type="submission" date="2014-11" db="EMBL/GenBank/DDBJ databases">
        <authorList>
            <person name="Zhu J."/>
            <person name="Qi W."/>
            <person name="Song R."/>
        </authorList>
    </citation>
    <scope>NUCLEOTIDE SEQUENCE [LARGE SCALE GENOMIC DNA]</scope>
</reference>
<dbReference type="Proteomes" id="UP000041254">
    <property type="component" value="Unassembled WGS sequence"/>
</dbReference>
<feature type="compositionally biased region" description="Polar residues" evidence="13">
    <location>
        <begin position="1"/>
        <end position="10"/>
    </location>
</feature>
<feature type="compositionally biased region" description="Acidic residues" evidence="13">
    <location>
        <begin position="480"/>
        <end position="493"/>
    </location>
</feature>
<feature type="region of interest" description="Disordered" evidence="13">
    <location>
        <begin position="459"/>
        <end position="550"/>
    </location>
</feature>
<dbReference type="AlphaFoldDB" id="A0A0G4GYM1"/>
<dbReference type="EMBL" id="CDMY01000878">
    <property type="protein sequence ID" value="CEM36132.1"/>
    <property type="molecule type" value="Genomic_DNA"/>
</dbReference>
<keyword evidence="8" id="KW-0460">Magnesium</keyword>
<feature type="compositionally biased region" description="Basic and acidic residues" evidence="13">
    <location>
        <begin position="14"/>
        <end position="23"/>
    </location>
</feature>
<keyword evidence="7" id="KW-0479">Metal-binding</keyword>
<dbReference type="InterPro" id="IPR026610">
    <property type="entry name" value="Hen1"/>
</dbReference>
<evidence type="ECO:0000313" key="14">
    <source>
        <dbReference type="EMBL" id="CEM36132.1"/>
    </source>
</evidence>
<comment type="cofactor">
    <cofactor evidence="1">
        <name>Mg(2+)</name>
        <dbReference type="ChEBI" id="CHEBI:18420"/>
    </cofactor>
</comment>
<dbReference type="GO" id="GO:0005634">
    <property type="term" value="C:nucleus"/>
    <property type="evidence" value="ECO:0007669"/>
    <property type="project" value="TreeGrafter"/>
</dbReference>
<keyword evidence="10" id="KW-0943">RNA-mediated gene silencing</keyword>
<feature type="region of interest" description="Disordered" evidence="13">
    <location>
        <begin position="1"/>
        <end position="23"/>
    </location>
</feature>
<comment type="catalytic activity">
    <reaction evidence="12">
        <text>small RNA 3'-end nucleotide + S-adenosyl-L-methionine = small RNA 3'-end 2'-O-methylnucleotide + S-adenosyl-L-homocysteine + H(+)</text>
        <dbReference type="Rhea" id="RHEA:37887"/>
        <dbReference type="Rhea" id="RHEA-COMP:10415"/>
        <dbReference type="Rhea" id="RHEA-COMP:10416"/>
        <dbReference type="ChEBI" id="CHEBI:15378"/>
        <dbReference type="ChEBI" id="CHEBI:57856"/>
        <dbReference type="ChEBI" id="CHEBI:59789"/>
        <dbReference type="ChEBI" id="CHEBI:74896"/>
        <dbReference type="ChEBI" id="CHEBI:74898"/>
        <dbReference type="EC" id="2.1.1.386"/>
    </reaction>
</comment>
<dbReference type="PANTHER" id="PTHR21404:SF3">
    <property type="entry name" value="SMALL RNA 2'-O-METHYLTRANSFERASE"/>
    <property type="match status" value="1"/>
</dbReference>
<evidence type="ECO:0000256" key="6">
    <source>
        <dbReference type="ARBA" id="ARBA00022691"/>
    </source>
</evidence>
<dbReference type="CDD" id="cd02440">
    <property type="entry name" value="AdoMet_MTases"/>
    <property type="match status" value="1"/>
</dbReference>
<evidence type="ECO:0000256" key="7">
    <source>
        <dbReference type="ARBA" id="ARBA00022723"/>
    </source>
</evidence>
<dbReference type="EC" id="2.1.1.386" evidence="11"/>
<evidence type="ECO:0000256" key="3">
    <source>
        <dbReference type="ARBA" id="ARBA00021330"/>
    </source>
</evidence>
<organism evidence="14 15">
    <name type="scientific">Vitrella brassicaformis (strain CCMP3155)</name>
    <dbReference type="NCBI Taxonomy" id="1169540"/>
    <lineage>
        <taxon>Eukaryota</taxon>
        <taxon>Sar</taxon>
        <taxon>Alveolata</taxon>
        <taxon>Colpodellida</taxon>
        <taxon>Vitrellaceae</taxon>
        <taxon>Vitrella</taxon>
    </lineage>
</organism>
<evidence type="ECO:0000256" key="2">
    <source>
        <dbReference type="ARBA" id="ARBA00009026"/>
    </source>
</evidence>
<evidence type="ECO:0000256" key="1">
    <source>
        <dbReference type="ARBA" id="ARBA00001946"/>
    </source>
</evidence>
<name>A0A0G4GYM1_VITBC</name>
<evidence type="ECO:0000256" key="12">
    <source>
        <dbReference type="ARBA" id="ARBA00048418"/>
    </source>
</evidence>
<evidence type="ECO:0000256" key="10">
    <source>
        <dbReference type="ARBA" id="ARBA00023158"/>
    </source>
</evidence>
<dbReference type="OrthoDB" id="313126at2759"/>
<keyword evidence="6" id="KW-0949">S-adenosyl-L-methionine</keyword>
<dbReference type="InterPro" id="IPR029063">
    <property type="entry name" value="SAM-dependent_MTases_sf"/>
</dbReference>
<dbReference type="GO" id="GO:0003723">
    <property type="term" value="F:RNA binding"/>
    <property type="evidence" value="ECO:0007669"/>
    <property type="project" value="UniProtKB-KW"/>
</dbReference>
<dbReference type="GO" id="GO:0005737">
    <property type="term" value="C:cytoplasm"/>
    <property type="evidence" value="ECO:0007669"/>
    <property type="project" value="TreeGrafter"/>
</dbReference>
<dbReference type="GO" id="GO:0046872">
    <property type="term" value="F:metal ion binding"/>
    <property type="evidence" value="ECO:0007669"/>
    <property type="project" value="UniProtKB-KW"/>
</dbReference>
<feature type="compositionally biased region" description="Polar residues" evidence="13">
    <location>
        <begin position="460"/>
        <end position="469"/>
    </location>
</feature>